<feature type="transmembrane region" description="Helical" evidence="1">
    <location>
        <begin position="74"/>
        <end position="95"/>
    </location>
</feature>
<sequence length="121" mass="13093">MKIRMKRIEHQKTASPTTVLLFSGAIVLQIVGMSLFPLTTGYTKFWPTLASILTLLLGSLLFCRMLYKGVALSFLIPLGSAVMPLVVSMLGIFVYGESVSVLKIMLLVVACALIGIAGKMK</sequence>
<keyword evidence="1" id="KW-0472">Membrane</keyword>
<dbReference type="Gene3D" id="1.10.3730.20">
    <property type="match status" value="1"/>
</dbReference>
<evidence type="ECO:0000256" key="1">
    <source>
        <dbReference type="SAM" id="Phobius"/>
    </source>
</evidence>
<dbReference type="Proteomes" id="UP000004849">
    <property type="component" value="Unassembled WGS sequence"/>
</dbReference>
<feature type="transmembrane region" description="Helical" evidence="1">
    <location>
        <begin position="45"/>
        <end position="67"/>
    </location>
</feature>
<gene>
    <name evidence="2" type="ORF">BACDOR_01487</name>
</gene>
<keyword evidence="1" id="KW-0812">Transmembrane</keyword>
<evidence type="ECO:0000313" key="3">
    <source>
        <dbReference type="Proteomes" id="UP000004849"/>
    </source>
</evidence>
<reference evidence="2 3" key="2">
    <citation type="submission" date="2008-10" db="EMBL/GenBank/DDBJ databases">
        <authorList>
            <person name="Fulton L."/>
            <person name="Clifton S."/>
            <person name="Fulton B."/>
            <person name="Xu J."/>
            <person name="Minx P."/>
            <person name="Pepin K.H."/>
            <person name="Johnson M."/>
            <person name="Thiruvilangam P."/>
            <person name="Bhonagiri V."/>
            <person name="Nash W.E."/>
            <person name="Mardis E.R."/>
            <person name="Wilson R.K."/>
        </authorList>
    </citation>
    <scope>NUCLEOTIDE SEQUENCE [LARGE SCALE GENOMIC DNA]</scope>
    <source>
        <strain evidence="2 3">DSM 17855</strain>
    </source>
</reference>
<keyword evidence="1" id="KW-1133">Transmembrane helix</keyword>
<protein>
    <recommendedName>
        <fullName evidence="4">EamA domain-containing protein</fullName>
    </recommendedName>
</protein>
<reference evidence="2 3" key="1">
    <citation type="submission" date="2008-10" db="EMBL/GenBank/DDBJ databases">
        <title>Draft genome sequence of Bacteroides dorei (DSM 17855).</title>
        <authorList>
            <person name="Sudarsanam P."/>
            <person name="Ley R."/>
            <person name="Guruge J."/>
            <person name="Turnbaugh P.J."/>
            <person name="Mahowald M."/>
            <person name="Liep D."/>
            <person name="Gordon J."/>
        </authorList>
    </citation>
    <scope>NUCLEOTIDE SEQUENCE [LARGE SCALE GENOMIC DNA]</scope>
    <source>
        <strain evidence="2 3">DSM 17855</strain>
    </source>
</reference>
<feature type="transmembrane region" description="Helical" evidence="1">
    <location>
        <begin position="101"/>
        <end position="118"/>
    </location>
</feature>
<feature type="transmembrane region" description="Helical" evidence="1">
    <location>
        <begin position="20"/>
        <end position="39"/>
    </location>
</feature>
<evidence type="ECO:0000313" key="2">
    <source>
        <dbReference type="EMBL" id="EEB25956.1"/>
    </source>
</evidence>
<dbReference type="EMBL" id="ABWZ01000029">
    <property type="protein sequence ID" value="EEB25956.1"/>
    <property type="molecule type" value="Genomic_DNA"/>
</dbReference>
<evidence type="ECO:0008006" key="4">
    <source>
        <dbReference type="Google" id="ProtNLM"/>
    </source>
</evidence>
<accession>B6VVZ4</accession>
<proteinExistence type="predicted"/>
<name>B6VVZ4_9BACT</name>
<dbReference type="HOGENOM" id="CLU_165283_0_0_10"/>
<organism evidence="2 3">
    <name type="scientific">Phocaeicola dorei DSM 17855</name>
    <dbReference type="NCBI Taxonomy" id="483217"/>
    <lineage>
        <taxon>Bacteria</taxon>
        <taxon>Pseudomonadati</taxon>
        <taxon>Bacteroidota</taxon>
        <taxon>Bacteroidia</taxon>
        <taxon>Bacteroidales</taxon>
        <taxon>Bacteroidaceae</taxon>
        <taxon>Phocaeicola</taxon>
    </lineage>
</organism>
<dbReference type="AlphaFoldDB" id="B6VVZ4"/>